<keyword evidence="6" id="KW-0131">Cell cycle</keyword>
<keyword evidence="6" id="KW-0805">Transcription regulation</keyword>
<dbReference type="PROSITE" id="PS50950">
    <property type="entry name" value="ZF_THAP"/>
    <property type="match status" value="1"/>
</dbReference>
<keyword evidence="6" id="KW-0804">Transcription</keyword>
<dbReference type="GO" id="GO:0006357">
    <property type="term" value="P:regulation of transcription by RNA polymerase II"/>
    <property type="evidence" value="ECO:0007669"/>
    <property type="project" value="TreeGrafter"/>
</dbReference>
<name>A0A671S3F6_9TELE</name>
<dbReference type="SMART" id="SM00980">
    <property type="entry name" value="THAP"/>
    <property type="match status" value="1"/>
</dbReference>
<keyword evidence="6" id="KW-0175">Coiled coil</keyword>
<evidence type="ECO:0000256" key="7">
    <source>
        <dbReference type="SAM" id="Phobius"/>
    </source>
</evidence>
<comment type="similarity">
    <text evidence="6">Belongs to the THAP1 family.</text>
</comment>
<reference evidence="9" key="2">
    <citation type="submission" date="2025-09" db="UniProtKB">
        <authorList>
            <consortium name="Ensembl"/>
        </authorList>
    </citation>
    <scope>IDENTIFICATION</scope>
</reference>
<dbReference type="SUPFAM" id="SSF57716">
    <property type="entry name" value="Glucocorticoid receptor-like (DNA-binding domain)"/>
    <property type="match status" value="1"/>
</dbReference>
<keyword evidence="4 5" id="KW-0238">DNA-binding</keyword>
<keyword evidence="7" id="KW-0472">Membrane</keyword>
<accession>A0A671S3F6</accession>
<dbReference type="GO" id="GO:0000978">
    <property type="term" value="F:RNA polymerase II cis-regulatory region sequence-specific DNA binding"/>
    <property type="evidence" value="ECO:0007669"/>
    <property type="project" value="TreeGrafter"/>
</dbReference>
<evidence type="ECO:0000256" key="1">
    <source>
        <dbReference type="ARBA" id="ARBA00022723"/>
    </source>
</evidence>
<dbReference type="Proteomes" id="UP000472260">
    <property type="component" value="Unassembled WGS sequence"/>
</dbReference>
<dbReference type="Pfam" id="PF05485">
    <property type="entry name" value="THAP"/>
    <property type="match status" value="1"/>
</dbReference>
<dbReference type="GO" id="GO:0001935">
    <property type="term" value="P:endothelial cell proliferation"/>
    <property type="evidence" value="ECO:0007669"/>
    <property type="project" value="UniProtKB-UniRule"/>
</dbReference>
<dbReference type="AlphaFoldDB" id="A0A671S3F6"/>
<dbReference type="InterPro" id="IPR026516">
    <property type="entry name" value="THAP1/10"/>
</dbReference>
<dbReference type="PANTHER" id="PTHR46600">
    <property type="entry name" value="THAP DOMAIN-CONTAINING"/>
    <property type="match status" value="1"/>
</dbReference>
<dbReference type="GO" id="GO:0008270">
    <property type="term" value="F:zinc ion binding"/>
    <property type="evidence" value="ECO:0007669"/>
    <property type="project" value="UniProtKB-KW"/>
</dbReference>
<dbReference type="Ensembl" id="ENSSANT00000096152.1">
    <property type="protein sequence ID" value="ENSSANP00000090531.1"/>
    <property type="gene ID" value="ENSSANG00000044746.1"/>
</dbReference>
<dbReference type="InterPro" id="IPR038441">
    <property type="entry name" value="THAP_Znf_sf"/>
</dbReference>
<keyword evidence="7" id="KW-1133">Transmembrane helix</keyword>
<evidence type="ECO:0000256" key="6">
    <source>
        <dbReference type="RuleBase" id="RU369073"/>
    </source>
</evidence>
<keyword evidence="7" id="KW-0812">Transmembrane</keyword>
<keyword evidence="2 5" id="KW-0863">Zinc-finger</keyword>
<evidence type="ECO:0000313" key="9">
    <source>
        <dbReference type="Ensembl" id="ENSSANP00000090531.1"/>
    </source>
</evidence>
<feature type="transmembrane region" description="Helical" evidence="7">
    <location>
        <begin position="99"/>
        <end position="120"/>
    </location>
</feature>
<evidence type="ECO:0000256" key="5">
    <source>
        <dbReference type="PROSITE-ProRule" id="PRU00309"/>
    </source>
</evidence>
<keyword evidence="10" id="KW-1185">Reference proteome</keyword>
<proteinExistence type="inferred from homology"/>
<dbReference type="InterPro" id="IPR006612">
    <property type="entry name" value="THAP_Znf"/>
</dbReference>
<dbReference type="SMART" id="SM00692">
    <property type="entry name" value="DM3"/>
    <property type="match status" value="1"/>
</dbReference>
<organism evidence="9 10">
    <name type="scientific">Sinocyclocheilus anshuiensis</name>
    <dbReference type="NCBI Taxonomy" id="1608454"/>
    <lineage>
        <taxon>Eukaryota</taxon>
        <taxon>Metazoa</taxon>
        <taxon>Chordata</taxon>
        <taxon>Craniata</taxon>
        <taxon>Vertebrata</taxon>
        <taxon>Euteleostomi</taxon>
        <taxon>Actinopterygii</taxon>
        <taxon>Neopterygii</taxon>
        <taxon>Teleostei</taxon>
        <taxon>Ostariophysi</taxon>
        <taxon>Cypriniformes</taxon>
        <taxon>Cyprinidae</taxon>
        <taxon>Cyprininae</taxon>
        <taxon>Sinocyclocheilus</taxon>
    </lineage>
</organism>
<dbReference type="GO" id="GO:0005654">
    <property type="term" value="C:nucleoplasm"/>
    <property type="evidence" value="ECO:0007669"/>
    <property type="project" value="UniProtKB-SubCell"/>
</dbReference>
<evidence type="ECO:0000256" key="3">
    <source>
        <dbReference type="ARBA" id="ARBA00022833"/>
    </source>
</evidence>
<comment type="subcellular location">
    <subcellularLocation>
        <location evidence="6">Nucleus</location>
        <location evidence="6">Nucleoplasm</location>
    </subcellularLocation>
</comment>
<dbReference type="Gene3D" id="6.20.210.20">
    <property type="entry name" value="THAP domain"/>
    <property type="match status" value="1"/>
</dbReference>
<protein>
    <recommendedName>
        <fullName evidence="6">THAP domain-containing protein 1</fullName>
    </recommendedName>
</protein>
<sequence>MVTSCAYPGCLNLLKPKRYFSLGKKIVTFHRFPIHNPERLMLWLLALHLDINTPEHSLTVKRVCSDHFLDDDFKPSEQGNRRFLKASAVPITFLQQAEVCMFFCVFFVFTILDALTLFFLSMCFIT</sequence>
<dbReference type="GO" id="GO:0003700">
    <property type="term" value="F:DNA-binding transcription factor activity"/>
    <property type="evidence" value="ECO:0007669"/>
    <property type="project" value="UniProtKB-UniRule"/>
</dbReference>
<keyword evidence="1" id="KW-0479">Metal-binding</keyword>
<dbReference type="PANTHER" id="PTHR46600:SF7">
    <property type="entry name" value="SI:DKEY-228B2.6-RELATED"/>
    <property type="match status" value="1"/>
</dbReference>
<evidence type="ECO:0000259" key="8">
    <source>
        <dbReference type="PROSITE" id="PS50950"/>
    </source>
</evidence>
<comment type="function">
    <text evidence="6">DNA-binding transcription regulator that regulates endothelial cell proliferation and G1/S cell-cycle progression. Specifically binds the 5'-[AT]NTNN[GT]GGCA[AGT]-3' core DNA sequence and acts by modulating expression of pRB-E2F cell-cycle target genes.</text>
</comment>
<keyword evidence="3" id="KW-0862">Zinc</keyword>
<reference evidence="9" key="1">
    <citation type="submission" date="2025-08" db="UniProtKB">
        <authorList>
            <consortium name="Ensembl"/>
        </authorList>
    </citation>
    <scope>IDENTIFICATION</scope>
</reference>
<keyword evidence="6" id="KW-0539">Nucleus</keyword>
<feature type="domain" description="THAP-type" evidence="8">
    <location>
        <begin position="1"/>
        <end position="93"/>
    </location>
</feature>
<evidence type="ECO:0000313" key="10">
    <source>
        <dbReference type="Proteomes" id="UP000472260"/>
    </source>
</evidence>
<evidence type="ECO:0000256" key="2">
    <source>
        <dbReference type="ARBA" id="ARBA00022771"/>
    </source>
</evidence>
<evidence type="ECO:0000256" key="4">
    <source>
        <dbReference type="ARBA" id="ARBA00023125"/>
    </source>
</evidence>